<evidence type="ECO:0000313" key="2">
    <source>
        <dbReference type="Proteomes" id="UP001159428"/>
    </source>
</evidence>
<comment type="caution">
    <text evidence="1">The sequence shown here is derived from an EMBL/GenBank/DDBJ whole genome shotgun (WGS) entry which is preliminary data.</text>
</comment>
<dbReference type="Proteomes" id="UP001159428">
    <property type="component" value="Unassembled WGS sequence"/>
</dbReference>
<dbReference type="EMBL" id="CALNXJ010000082">
    <property type="protein sequence ID" value="CAH3162021.1"/>
    <property type="molecule type" value="Genomic_DNA"/>
</dbReference>
<reference evidence="1 2" key="1">
    <citation type="submission" date="2022-05" db="EMBL/GenBank/DDBJ databases">
        <authorList>
            <consortium name="Genoscope - CEA"/>
            <person name="William W."/>
        </authorList>
    </citation>
    <scope>NUCLEOTIDE SEQUENCE [LARGE SCALE GENOMIC DNA]</scope>
</reference>
<feature type="non-terminal residue" evidence="1">
    <location>
        <position position="1"/>
    </location>
</feature>
<evidence type="ECO:0000313" key="1">
    <source>
        <dbReference type="EMBL" id="CAH3162021.1"/>
    </source>
</evidence>
<proteinExistence type="predicted"/>
<protein>
    <submittedName>
        <fullName evidence="1">Uncharacterized protein</fullName>
    </submittedName>
</protein>
<organism evidence="1 2">
    <name type="scientific">Pocillopora meandrina</name>
    <dbReference type="NCBI Taxonomy" id="46732"/>
    <lineage>
        <taxon>Eukaryota</taxon>
        <taxon>Metazoa</taxon>
        <taxon>Cnidaria</taxon>
        <taxon>Anthozoa</taxon>
        <taxon>Hexacorallia</taxon>
        <taxon>Scleractinia</taxon>
        <taxon>Astrocoeniina</taxon>
        <taxon>Pocilloporidae</taxon>
        <taxon>Pocillopora</taxon>
    </lineage>
</organism>
<feature type="non-terminal residue" evidence="1">
    <location>
        <position position="216"/>
    </location>
</feature>
<accession>A0AAU9XY20</accession>
<name>A0AAU9XY20_9CNID</name>
<dbReference type="AlphaFoldDB" id="A0AAU9XY20"/>
<keyword evidence="2" id="KW-1185">Reference proteome</keyword>
<sequence>QSAREKEQLTQKIIHLETEINAKEEIAFLKQTLFGTDKDIADLKGKLSQLKQNGQITQSDFVKQMASIDEKLQEARHNIAELEGGLNFAFQKNKTEAEESRSKPQIFNGKAYFDLQPSWFDTPSNNGGCFKVENFPVSAKDLETIRNVKSTSRAFTEQAKGMKKETCKDYFDLQPSWFDTLSQNTGCLEVENVPVKGKDLEAMKNVKSNSKAPTAE</sequence>
<gene>
    <name evidence="1" type="ORF">PMEA_00034035</name>
</gene>